<keyword evidence="1" id="KW-0472">Membrane</keyword>
<dbReference type="EMBL" id="LT840185">
    <property type="protein sequence ID" value="SMF61709.1"/>
    <property type="molecule type" value="Genomic_DNA"/>
</dbReference>
<gene>
    <name evidence="2" type="ORF">SAMN06295910_0701</name>
</gene>
<feature type="transmembrane region" description="Helical" evidence="1">
    <location>
        <begin position="32"/>
        <end position="50"/>
    </location>
</feature>
<proteinExistence type="predicted"/>
<dbReference type="InterPro" id="IPR045936">
    <property type="entry name" value="DUF6356"/>
</dbReference>
<feature type="transmembrane region" description="Helical" evidence="1">
    <location>
        <begin position="105"/>
        <end position="123"/>
    </location>
</feature>
<evidence type="ECO:0000313" key="2">
    <source>
        <dbReference type="EMBL" id="SMF61709.1"/>
    </source>
</evidence>
<dbReference type="AlphaFoldDB" id="A0A1X7G050"/>
<dbReference type="Pfam" id="PF19883">
    <property type="entry name" value="DUF6356"/>
    <property type="match status" value="1"/>
</dbReference>
<protein>
    <submittedName>
        <fullName evidence="2">Uncharacterized protein</fullName>
    </submittedName>
</protein>
<dbReference type="RefSeq" id="WP_085217541.1">
    <property type="nucleotide sequence ID" value="NZ_LT840185.1"/>
</dbReference>
<organism evidence="2 3">
    <name type="scientific">Allosphingosinicella indica</name>
    <dbReference type="NCBI Taxonomy" id="941907"/>
    <lineage>
        <taxon>Bacteria</taxon>
        <taxon>Pseudomonadati</taxon>
        <taxon>Pseudomonadota</taxon>
        <taxon>Alphaproteobacteria</taxon>
        <taxon>Sphingomonadales</taxon>
        <taxon>Sphingomonadaceae</taxon>
        <taxon>Allosphingosinicella</taxon>
    </lineage>
</organism>
<keyword evidence="1" id="KW-1133">Transmembrane helix</keyword>
<sequence>MPGLIPDSRDHLDEVGEDYFEHMGFALAVGRHMALAGIACMIHALVPALFPRTASTAIRDLHAVIEHRGDTRFLRRNDGGLLILLTLLALYAATLPWIAGSDWFVAAPVSALALGFPIAFALGREAEPA</sequence>
<feature type="transmembrane region" description="Helical" evidence="1">
    <location>
        <begin position="81"/>
        <end position="99"/>
    </location>
</feature>
<reference evidence="3" key="1">
    <citation type="submission" date="2017-04" db="EMBL/GenBank/DDBJ databases">
        <authorList>
            <person name="Varghese N."/>
            <person name="Submissions S."/>
        </authorList>
    </citation>
    <scope>NUCLEOTIDE SEQUENCE [LARGE SCALE GENOMIC DNA]</scope>
    <source>
        <strain evidence="3">Dd16</strain>
    </source>
</reference>
<keyword evidence="1" id="KW-0812">Transmembrane</keyword>
<dbReference type="STRING" id="941907.SAMN06295910_0701"/>
<keyword evidence="3" id="KW-1185">Reference proteome</keyword>
<name>A0A1X7G050_9SPHN</name>
<dbReference type="Proteomes" id="UP000192934">
    <property type="component" value="Chromosome I"/>
</dbReference>
<accession>A0A1X7G050</accession>
<evidence type="ECO:0000313" key="3">
    <source>
        <dbReference type="Proteomes" id="UP000192934"/>
    </source>
</evidence>
<evidence type="ECO:0000256" key="1">
    <source>
        <dbReference type="SAM" id="Phobius"/>
    </source>
</evidence>